<gene>
    <name evidence="2" type="ORF">GCM10009710_33560</name>
</gene>
<sequence>MFVSLTDLATAPFLSSRRTRNKVSDEDRARLVAWYVAQVAGGDRNPARTLADRYPDSSFKTWANIFSRARTEQPVLLTAAPRRGVAGGVLTDHAERLLGFSSDVPDELVEVYQAEREEHAASVRYDKRVKPPRRSRFSTDAEYEATFDLWAQRRVWFIEVEVGDATFEDFEDWWNRVARSPSNPQKSGDRTGTRGHLRLVEKPEVAAK</sequence>
<proteinExistence type="predicted"/>
<evidence type="ECO:0000256" key="1">
    <source>
        <dbReference type="SAM" id="MobiDB-lite"/>
    </source>
</evidence>
<protein>
    <recommendedName>
        <fullName evidence="4">Transposase</fullName>
    </recommendedName>
</protein>
<dbReference type="EMBL" id="BAAAME010000007">
    <property type="protein sequence ID" value="GAA1751081.1"/>
    <property type="molecule type" value="Genomic_DNA"/>
</dbReference>
<organism evidence="2 3">
    <name type="scientific">Aeromicrobium alkaliterrae</name>
    <dbReference type="NCBI Taxonomy" id="302168"/>
    <lineage>
        <taxon>Bacteria</taxon>
        <taxon>Bacillati</taxon>
        <taxon>Actinomycetota</taxon>
        <taxon>Actinomycetes</taxon>
        <taxon>Propionibacteriales</taxon>
        <taxon>Nocardioidaceae</taxon>
        <taxon>Aeromicrobium</taxon>
    </lineage>
</organism>
<evidence type="ECO:0000313" key="2">
    <source>
        <dbReference type="EMBL" id="GAA1751081.1"/>
    </source>
</evidence>
<comment type="caution">
    <text evidence="2">The sequence shown here is derived from an EMBL/GenBank/DDBJ whole genome shotgun (WGS) entry which is preliminary data.</text>
</comment>
<dbReference type="Proteomes" id="UP001501057">
    <property type="component" value="Unassembled WGS sequence"/>
</dbReference>
<evidence type="ECO:0008006" key="4">
    <source>
        <dbReference type="Google" id="ProtNLM"/>
    </source>
</evidence>
<reference evidence="3" key="1">
    <citation type="journal article" date="2019" name="Int. J. Syst. Evol. Microbiol.">
        <title>The Global Catalogue of Microorganisms (GCM) 10K type strain sequencing project: providing services to taxonomists for standard genome sequencing and annotation.</title>
        <authorList>
            <consortium name="The Broad Institute Genomics Platform"/>
            <consortium name="The Broad Institute Genome Sequencing Center for Infectious Disease"/>
            <person name="Wu L."/>
            <person name="Ma J."/>
        </authorList>
    </citation>
    <scope>NUCLEOTIDE SEQUENCE [LARGE SCALE GENOMIC DNA]</scope>
    <source>
        <strain evidence="3">JCM 13518</strain>
    </source>
</reference>
<accession>A0ABP4WCA1</accession>
<keyword evidence="3" id="KW-1185">Reference proteome</keyword>
<evidence type="ECO:0000313" key="3">
    <source>
        <dbReference type="Proteomes" id="UP001501057"/>
    </source>
</evidence>
<feature type="region of interest" description="Disordered" evidence="1">
    <location>
        <begin position="178"/>
        <end position="208"/>
    </location>
</feature>
<name>A0ABP4WCA1_9ACTN</name>
<feature type="compositionally biased region" description="Basic and acidic residues" evidence="1">
    <location>
        <begin position="187"/>
        <end position="208"/>
    </location>
</feature>